<sequence length="140" mass="15338">MSRHLFIAVLILLAFNAPAYAQFPREGVAEISNGQSSAFVGAWAIGFPEGEGMINGEPPVSCETPVLLQSDGEHKLVYVSPTGQKVAFDLTEFSGRTVWFPANGSSMIAVWISSDEFFSYTVDLATGRANWNDPRVYRRC</sequence>
<proteinExistence type="predicted"/>
<evidence type="ECO:0000313" key="2">
    <source>
        <dbReference type="EMBL" id="MEM5500394.1"/>
    </source>
</evidence>
<dbReference type="RefSeq" id="WP_342846540.1">
    <property type="nucleotide sequence ID" value="NZ_JBBMQO010000001.1"/>
</dbReference>
<gene>
    <name evidence="2" type="ORF">WNY59_02205</name>
</gene>
<comment type="caution">
    <text evidence="2">The sequence shown here is derived from an EMBL/GenBank/DDBJ whole genome shotgun (WGS) entry which is preliminary data.</text>
</comment>
<keyword evidence="3" id="KW-1185">Reference proteome</keyword>
<dbReference type="EMBL" id="JBBMQO010000001">
    <property type="protein sequence ID" value="MEM5500394.1"/>
    <property type="molecule type" value="Genomic_DNA"/>
</dbReference>
<reference evidence="2 3" key="1">
    <citation type="submission" date="2024-03" db="EMBL/GenBank/DDBJ databases">
        <title>Community enrichment and isolation of bacterial strains for fucoidan degradation.</title>
        <authorList>
            <person name="Sichert A."/>
        </authorList>
    </citation>
    <scope>NUCLEOTIDE SEQUENCE [LARGE SCALE GENOMIC DNA]</scope>
    <source>
        <strain evidence="2 3">AS62</strain>
    </source>
</reference>
<organism evidence="2 3">
    <name type="scientific">Ahrensia kielensis</name>
    <dbReference type="NCBI Taxonomy" id="76980"/>
    <lineage>
        <taxon>Bacteria</taxon>
        <taxon>Pseudomonadati</taxon>
        <taxon>Pseudomonadota</taxon>
        <taxon>Alphaproteobacteria</taxon>
        <taxon>Hyphomicrobiales</taxon>
        <taxon>Ahrensiaceae</taxon>
        <taxon>Ahrensia</taxon>
    </lineage>
</organism>
<evidence type="ECO:0000256" key="1">
    <source>
        <dbReference type="SAM" id="SignalP"/>
    </source>
</evidence>
<evidence type="ECO:0000313" key="3">
    <source>
        <dbReference type="Proteomes" id="UP001477870"/>
    </source>
</evidence>
<protein>
    <submittedName>
        <fullName evidence="2">Uncharacterized protein</fullName>
    </submittedName>
</protein>
<keyword evidence="1" id="KW-0732">Signal</keyword>
<name>A0ABU9T2P2_9HYPH</name>
<feature type="signal peptide" evidence="1">
    <location>
        <begin position="1"/>
        <end position="21"/>
    </location>
</feature>
<accession>A0ABU9T2P2</accession>
<dbReference type="Proteomes" id="UP001477870">
    <property type="component" value="Unassembled WGS sequence"/>
</dbReference>
<feature type="chain" id="PRO_5046946338" evidence="1">
    <location>
        <begin position="22"/>
        <end position="140"/>
    </location>
</feature>